<dbReference type="OrthoDB" id="9804068at2"/>
<dbReference type="AlphaFoldDB" id="A0A4U8TAU0"/>
<dbReference type="UniPathway" id="UPA00056">
    <property type="reaction ID" value="UER00097"/>
</dbReference>
<feature type="binding site" evidence="5">
    <location>
        <position position="12"/>
    </location>
    <ligand>
        <name>[4Fe-4S] cluster</name>
        <dbReference type="ChEBI" id="CHEBI:49883"/>
    </ligand>
</feature>
<feature type="binding site" evidence="5">
    <location>
        <position position="157"/>
    </location>
    <ligand>
        <name>(2E)-4-hydroxy-3-methylbut-2-enyl diphosphate</name>
        <dbReference type="ChEBI" id="CHEBI:128753"/>
    </ligand>
</feature>
<feature type="binding site" evidence="5">
    <location>
        <position position="70"/>
    </location>
    <ligand>
        <name>isopentenyl diphosphate</name>
        <dbReference type="ChEBI" id="CHEBI:128769"/>
    </ligand>
</feature>
<dbReference type="PANTHER" id="PTHR30426">
    <property type="entry name" value="4-HYDROXY-3-METHYLBUT-2-ENYL DIPHOSPHATE REDUCTASE"/>
    <property type="match status" value="1"/>
</dbReference>
<dbReference type="GO" id="GO:0016114">
    <property type="term" value="P:terpenoid biosynthetic process"/>
    <property type="evidence" value="ECO:0007669"/>
    <property type="project" value="UniProtKB-UniRule"/>
</dbReference>
<keyword evidence="2 5" id="KW-0479">Metal-binding</keyword>
<feature type="binding site" evidence="5">
    <location>
        <position position="257"/>
    </location>
    <ligand>
        <name>isopentenyl diphosphate</name>
        <dbReference type="ChEBI" id="CHEBI:128769"/>
    </ligand>
</feature>
<dbReference type="GO" id="GO:0019288">
    <property type="term" value="P:isopentenyl diphosphate biosynthetic process, methylerythritol 4-phosphate pathway"/>
    <property type="evidence" value="ECO:0007669"/>
    <property type="project" value="UniProtKB-UniRule"/>
</dbReference>
<accession>A0A4U8TAU0</accession>
<feature type="binding site" evidence="5">
    <location>
        <position position="214"/>
    </location>
    <ligand>
        <name>(2E)-4-hydroxy-3-methylbut-2-enyl diphosphate</name>
        <dbReference type="ChEBI" id="CHEBI:128753"/>
    </ligand>
</feature>
<dbReference type="RefSeq" id="WP_034355647.1">
    <property type="nucleotide sequence ID" value="NZ_JRPR02000002.1"/>
</dbReference>
<keyword evidence="5" id="KW-0414">Isoprene biosynthesis</keyword>
<dbReference type="UniPathway" id="UPA00059">
    <property type="reaction ID" value="UER00105"/>
</dbReference>
<protein>
    <recommendedName>
        <fullName evidence="5">4-hydroxy-3-methylbut-2-enyl diphosphate reductase</fullName>
        <shortName evidence="5">HMBPP reductase</shortName>
        <ecNumber evidence="5">1.17.7.4</ecNumber>
    </recommendedName>
</protein>
<feature type="binding site" evidence="5">
    <location>
        <position position="120"/>
    </location>
    <ligand>
        <name>(2E)-4-hydroxy-3-methylbut-2-enyl diphosphate</name>
        <dbReference type="ChEBI" id="CHEBI:128753"/>
    </ligand>
</feature>
<comment type="catalytic activity">
    <reaction evidence="5">
        <text>isopentenyl diphosphate + 2 oxidized [2Fe-2S]-[ferredoxin] + H2O = (2E)-4-hydroxy-3-methylbut-2-enyl diphosphate + 2 reduced [2Fe-2S]-[ferredoxin] + 2 H(+)</text>
        <dbReference type="Rhea" id="RHEA:24488"/>
        <dbReference type="Rhea" id="RHEA-COMP:10000"/>
        <dbReference type="Rhea" id="RHEA-COMP:10001"/>
        <dbReference type="ChEBI" id="CHEBI:15377"/>
        <dbReference type="ChEBI" id="CHEBI:15378"/>
        <dbReference type="ChEBI" id="CHEBI:33737"/>
        <dbReference type="ChEBI" id="CHEBI:33738"/>
        <dbReference type="ChEBI" id="CHEBI:128753"/>
        <dbReference type="ChEBI" id="CHEBI:128769"/>
        <dbReference type="EC" id="1.17.7.4"/>
    </reaction>
</comment>
<dbReference type="CDD" id="cd13944">
    <property type="entry name" value="lytB_ispH"/>
    <property type="match status" value="1"/>
</dbReference>
<evidence type="ECO:0000313" key="7">
    <source>
        <dbReference type="Proteomes" id="UP000029733"/>
    </source>
</evidence>
<comment type="pathway">
    <text evidence="5">Isoprenoid biosynthesis; isopentenyl diphosphate biosynthesis via DXP pathway; isopentenyl diphosphate from 1-deoxy-D-xylulose 5-phosphate: step 6/6.</text>
</comment>
<dbReference type="EMBL" id="JRPR02000002">
    <property type="protein sequence ID" value="TLD96969.1"/>
    <property type="molecule type" value="Genomic_DNA"/>
</dbReference>
<organism evidence="6 7">
    <name type="scientific">Helicobacter jaachi</name>
    <dbReference type="NCBI Taxonomy" id="1677920"/>
    <lineage>
        <taxon>Bacteria</taxon>
        <taxon>Pseudomonadati</taxon>
        <taxon>Campylobacterota</taxon>
        <taxon>Epsilonproteobacteria</taxon>
        <taxon>Campylobacterales</taxon>
        <taxon>Helicobacteraceae</taxon>
        <taxon>Helicobacter</taxon>
    </lineage>
</organism>
<comment type="pathway">
    <text evidence="5">Isoprenoid biosynthesis; dimethylallyl diphosphate biosynthesis; dimethylallyl diphosphate from (2E)-4-hydroxy-3-methylbutenyl diphosphate: step 1/1.</text>
</comment>
<feature type="binding site" evidence="5">
    <location>
        <position position="215"/>
    </location>
    <ligand>
        <name>isopentenyl diphosphate</name>
        <dbReference type="ChEBI" id="CHEBI:128769"/>
    </ligand>
</feature>
<feature type="binding site" evidence="5">
    <location>
        <position position="214"/>
    </location>
    <ligand>
        <name>dimethylallyl diphosphate</name>
        <dbReference type="ChEBI" id="CHEBI:57623"/>
    </ligand>
</feature>
<feature type="binding site" evidence="5">
    <location>
        <position position="215"/>
    </location>
    <ligand>
        <name>dimethylallyl diphosphate</name>
        <dbReference type="ChEBI" id="CHEBI:57623"/>
    </ligand>
</feature>
<evidence type="ECO:0000256" key="3">
    <source>
        <dbReference type="ARBA" id="ARBA00023004"/>
    </source>
</evidence>
<comment type="catalytic activity">
    <reaction evidence="5">
        <text>dimethylallyl diphosphate + 2 oxidized [2Fe-2S]-[ferredoxin] + H2O = (2E)-4-hydroxy-3-methylbut-2-enyl diphosphate + 2 reduced [2Fe-2S]-[ferredoxin] + 2 H(+)</text>
        <dbReference type="Rhea" id="RHEA:24825"/>
        <dbReference type="Rhea" id="RHEA-COMP:10000"/>
        <dbReference type="Rhea" id="RHEA-COMP:10001"/>
        <dbReference type="ChEBI" id="CHEBI:15377"/>
        <dbReference type="ChEBI" id="CHEBI:15378"/>
        <dbReference type="ChEBI" id="CHEBI:33737"/>
        <dbReference type="ChEBI" id="CHEBI:33738"/>
        <dbReference type="ChEBI" id="CHEBI:57623"/>
        <dbReference type="ChEBI" id="CHEBI:128753"/>
        <dbReference type="EC" id="1.17.7.4"/>
    </reaction>
</comment>
<comment type="similarity">
    <text evidence="5">Belongs to the IspH family.</text>
</comment>
<comment type="function">
    <text evidence="5">Catalyzes the conversion of 1-hydroxy-2-methyl-2-(E)-butenyl 4-diphosphate (HMBPP) into a mixture of isopentenyl diphosphate (IPP) and dimethylallyl diphosphate (DMAPP). Acts in the terminal step of the DOXP/MEP pathway for isoprenoid precursor biosynthesis.</text>
</comment>
<feature type="binding site" evidence="5">
    <location>
        <position position="70"/>
    </location>
    <ligand>
        <name>dimethylallyl diphosphate</name>
        <dbReference type="ChEBI" id="CHEBI:57623"/>
    </ligand>
</feature>
<dbReference type="NCBIfam" id="TIGR00216">
    <property type="entry name" value="ispH_lytB"/>
    <property type="match status" value="1"/>
</dbReference>
<dbReference type="Proteomes" id="UP000029733">
    <property type="component" value="Unassembled WGS sequence"/>
</dbReference>
<feature type="binding site" evidence="5">
    <location>
        <position position="36"/>
    </location>
    <ligand>
        <name>(2E)-4-hydroxy-3-methylbut-2-enyl diphosphate</name>
        <dbReference type="ChEBI" id="CHEBI:128753"/>
    </ligand>
</feature>
<feature type="binding site" evidence="5">
    <location>
        <position position="185"/>
    </location>
    <ligand>
        <name>[4Fe-4S] cluster</name>
        <dbReference type="ChEBI" id="CHEBI:49883"/>
    </ligand>
</feature>
<evidence type="ECO:0000256" key="2">
    <source>
        <dbReference type="ARBA" id="ARBA00022723"/>
    </source>
</evidence>
<feature type="binding site" evidence="5">
    <location>
        <position position="213"/>
    </location>
    <ligand>
        <name>(2E)-4-hydroxy-3-methylbut-2-enyl diphosphate</name>
        <dbReference type="ChEBI" id="CHEBI:128753"/>
    </ligand>
</feature>
<dbReference type="PANTHER" id="PTHR30426:SF0">
    <property type="entry name" value="4-HYDROXY-3-METHYLBUT-2-ENYL DIPHOSPHATE REDUCTASE"/>
    <property type="match status" value="1"/>
</dbReference>
<name>A0A4U8TAU0_9HELI</name>
<feature type="binding site" evidence="5">
    <location>
        <position position="257"/>
    </location>
    <ligand>
        <name>(2E)-4-hydroxy-3-methylbut-2-enyl diphosphate</name>
        <dbReference type="ChEBI" id="CHEBI:128753"/>
    </ligand>
</feature>
<sequence>MKVKVAKKYGFCFGVKRAIQIAERNRHATTFGPLIHNAKEIERLQKDFDVSLSETLAQAQDSKSVIVRTHGITKGDLQTLKSQQIRIVDATCPFVTKPQNIVEKMSQENYQIIIFGDSNHPEVKGVASYGENVIIVAKLEELYDLTFSKKVALVSQTTKQPEQFGKIAAYLASRVNECRVFNTICNATFENQSAVDELSQEVDIMIIVGGKNSSNTKQLLKIAQTHCADSYLVEDENELDSMWFHNKTLCGITAGASTPDWIIQRVQAKIEQI</sequence>
<dbReference type="Gene3D" id="3.40.50.11270">
    <property type="match status" value="1"/>
</dbReference>
<feature type="binding site" evidence="5">
    <location>
        <position position="213"/>
    </location>
    <ligand>
        <name>dimethylallyl diphosphate</name>
        <dbReference type="ChEBI" id="CHEBI:57623"/>
    </ligand>
</feature>
<feature type="binding site" evidence="5">
    <location>
        <position position="257"/>
    </location>
    <ligand>
        <name>dimethylallyl diphosphate</name>
        <dbReference type="ChEBI" id="CHEBI:57623"/>
    </ligand>
</feature>
<gene>
    <name evidence="5" type="primary">ispH</name>
    <name evidence="6" type="ORF">LS71_005105</name>
</gene>
<dbReference type="GO" id="GO:0051539">
    <property type="term" value="F:4 iron, 4 sulfur cluster binding"/>
    <property type="evidence" value="ECO:0007669"/>
    <property type="project" value="UniProtKB-UniRule"/>
</dbReference>
<feature type="binding site" evidence="5">
    <location>
        <position position="36"/>
    </location>
    <ligand>
        <name>isopentenyl diphosphate</name>
        <dbReference type="ChEBI" id="CHEBI:128769"/>
    </ligand>
</feature>
<dbReference type="GO" id="GO:0051745">
    <property type="term" value="F:4-hydroxy-3-methylbut-2-enyl diphosphate reductase activity"/>
    <property type="evidence" value="ECO:0007669"/>
    <property type="project" value="UniProtKB-UniRule"/>
</dbReference>
<dbReference type="GO" id="GO:0050992">
    <property type="term" value="P:dimethylallyl diphosphate biosynthetic process"/>
    <property type="evidence" value="ECO:0007669"/>
    <property type="project" value="UniProtKB-UniRule"/>
</dbReference>
<dbReference type="STRING" id="1677920.LS71_06905"/>
<comment type="caution">
    <text evidence="6">The sequence shown here is derived from an EMBL/GenBank/DDBJ whole genome shotgun (WGS) entry which is preliminary data.</text>
</comment>
<feature type="binding site" evidence="5">
    <location>
        <position position="70"/>
    </location>
    <ligand>
        <name>(2E)-4-hydroxy-3-methylbut-2-enyl diphosphate</name>
        <dbReference type="ChEBI" id="CHEBI:128753"/>
    </ligand>
</feature>
<feature type="binding site" evidence="5">
    <location>
        <position position="120"/>
    </location>
    <ligand>
        <name>isopentenyl diphosphate</name>
        <dbReference type="ChEBI" id="CHEBI:128769"/>
    </ligand>
</feature>
<dbReference type="GO" id="GO:0046872">
    <property type="term" value="F:metal ion binding"/>
    <property type="evidence" value="ECO:0007669"/>
    <property type="project" value="UniProtKB-KW"/>
</dbReference>
<dbReference type="HAMAP" id="MF_00191">
    <property type="entry name" value="IspH"/>
    <property type="match status" value="1"/>
</dbReference>
<keyword evidence="3 5" id="KW-0408">Iron</keyword>
<feature type="binding site" evidence="5">
    <location>
        <position position="214"/>
    </location>
    <ligand>
        <name>isopentenyl diphosphate</name>
        <dbReference type="ChEBI" id="CHEBI:128769"/>
    </ligand>
</feature>
<reference evidence="6 7" key="1">
    <citation type="journal article" date="2014" name="Genome Announc.">
        <title>Draft genome sequences of eight enterohepatic helicobacter species isolated from both laboratory and wild rodents.</title>
        <authorList>
            <person name="Sheh A."/>
            <person name="Shen Z."/>
            <person name="Fox J.G."/>
        </authorList>
    </citation>
    <scope>NUCLEOTIDE SEQUENCE [LARGE SCALE GENOMIC DNA]</scope>
    <source>
        <strain evidence="6 7">MIT 09-6949</strain>
    </source>
</reference>
<dbReference type="NCBIfam" id="NF002187">
    <property type="entry name" value="PRK01045.1-1"/>
    <property type="match status" value="1"/>
</dbReference>
<keyword evidence="1 5" id="KW-0004">4Fe-4S</keyword>
<dbReference type="EC" id="1.17.7.4" evidence="5"/>
<feature type="active site" description="Proton donor" evidence="5">
    <location>
        <position position="122"/>
    </location>
</feature>
<feature type="binding site" evidence="5">
    <location>
        <position position="36"/>
    </location>
    <ligand>
        <name>dimethylallyl diphosphate</name>
        <dbReference type="ChEBI" id="CHEBI:57623"/>
    </ligand>
</feature>
<feature type="binding site" evidence="5">
    <location>
        <position position="120"/>
    </location>
    <ligand>
        <name>dimethylallyl diphosphate</name>
        <dbReference type="ChEBI" id="CHEBI:57623"/>
    </ligand>
</feature>
<keyword evidence="5 6" id="KW-0560">Oxidoreductase</keyword>
<dbReference type="Gene3D" id="3.40.1010.20">
    <property type="entry name" value="4-hydroxy-3-methylbut-2-enyl diphosphate reductase, catalytic domain"/>
    <property type="match status" value="2"/>
</dbReference>
<feature type="binding site" evidence="5">
    <location>
        <position position="215"/>
    </location>
    <ligand>
        <name>(2E)-4-hydroxy-3-methylbut-2-enyl diphosphate</name>
        <dbReference type="ChEBI" id="CHEBI:128753"/>
    </ligand>
</feature>
<comment type="cofactor">
    <cofactor evidence="5">
        <name>[4Fe-4S] cluster</name>
        <dbReference type="ChEBI" id="CHEBI:49883"/>
    </cofactor>
    <text evidence="5">Binds 1 [4Fe-4S] cluster per subunit.</text>
</comment>
<dbReference type="InterPro" id="IPR003451">
    <property type="entry name" value="LytB/IspH"/>
</dbReference>
<feature type="binding site" evidence="5">
    <location>
        <position position="213"/>
    </location>
    <ligand>
        <name>isopentenyl diphosphate</name>
        <dbReference type="ChEBI" id="CHEBI:128769"/>
    </ligand>
</feature>
<evidence type="ECO:0000313" key="6">
    <source>
        <dbReference type="EMBL" id="TLD96969.1"/>
    </source>
</evidence>
<evidence type="ECO:0000256" key="5">
    <source>
        <dbReference type="HAMAP-Rule" id="MF_00191"/>
    </source>
</evidence>
<keyword evidence="4 5" id="KW-0411">Iron-sulfur</keyword>
<keyword evidence="7" id="KW-1185">Reference proteome</keyword>
<evidence type="ECO:0000256" key="4">
    <source>
        <dbReference type="ARBA" id="ARBA00023014"/>
    </source>
</evidence>
<evidence type="ECO:0000256" key="1">
    <source>
        <dbReference type="ARBA" id="ARBA00022485"/>
    </source>
</evidence>
<feature type="binding site" evidence="5">
    <location>
        <position position="92"/>
    </location>
    <ligand>
        <name>[4Fe-4S] cluster</name>
        <dbReference type="ChEBI" id="CHEBI:49883"/>
    </ligand>
</feature>
<proteinExistence type="inferred from homology"/>
<dbReference type="Pfam" id="PF02401">
    <property type="entry name" value="LYTB"/>
    <property type="match status" value="1"/>
</dbReference>